<dbReference type="AlphaFoldDB" id="A0A2T5UYQ6"/>
<comment type="caution">
    <text evidence="1">The sequence shown here is derived from an EMBL/GenBank/DDBJ whole genome shotgun (WGS) entry which is preliminary data.</text>
</comment>
<keyword evidence="2" id="KW-1185">Reference proteome</keyword>
<reference evidence="1 2" key="1">
    <citation type="submission" date="2018-04" db="EMBL/GenBank/DDBJ databases">
        <title>Genomic Encyclopedia of Archaeal and Bacterial Type Strains, Phase II (KMG-II): from individual species to whole genera.</title>
        <authorList>
            <person name="Goeker M."/>
        </authorList>
    </citation>
    <scope>NUCLEOTIDE SEQUENCE [LARGE SCALE GENOMIC DNA]</scope>
    <source>
        <strain evidence="1 2">DSM 23382</strain>
    </source>
</reference>
<dbReference type="Proteomes" id="UP000244081">
    <property type="component" value="Unassembled WGS sequence"/>
</dbReference>
<evidence type="ECO:0000313" key="1">
    <source>
        <dbReference type="EMBL" id="PTW56636.1"/>
    </source>
</evidence>
<evidence type="ECO:0000313" key="2">
    <source>
        <dbReference type="Proteomes" id="UP000244081"/>
    </source>
</evidence>
<name>A0A2T5UYQ6_9HYPH</name>
<protein>
    <submittedName>
        <fullName evidence="1">Uncharacterized protein</fullName>
    </submittedName>
</protein>
<proteinExistence type="predicted"/>
<accession>A0A2T5UYQ6</accession>
<organism evidence="1 2">
    <name type="scientific">Breoghania corrubedonensis</name>
    <dbReference type="NCBI Taxonomy" id="665038"/>
    <lineage>
        <taxon>Bacteria</taxon>
        <taxon>Pseudomonadati</taxon>
        <taxon>Pseudomonadota</taxon>
        <taxon>Alphaproteobacteria</taxon>
        <taxon>Hyphomicrobiales</taxon>
        <taxon>Stappiaceae</taxon>
        <taxon>Breoghania</taxon>
    </lineage>
</organism>
<sequence>MGRYLNETLFAALAADPHVDAVVAEGDDLVLRMEGEILRLTQDTENGRTVCWADMRKLQPSEIAGGAAAARRYNATLQVDSGLTMGFFLKGNALVLGKSFDVREMPPAEAVGAARRVLDGLSPARALLDAVLEDMHHDESRALQQGDGPLMQV</sequence>
<gene>
    <name evidence="1" type="ORF">C8N35_11199</name>
</gene>
<dbReference type="EMBL" id="QAYG01000011">
    <property type="protein sequence ID" value="PTW56636.1"/>
    <property type="molecule type" value="Genomic_DNA"/>
</dbReference>